<dbReference type="SUPFAM" id="SSF111369">
    <property type="entry name" value="HlyD-like secretion proteins"/>
    <property type="match status" value="2"/>
</dbReference>
<keyword evidence="7" id="KW-1185">Reference proteome</keyword>
<organism evidence="6 7">
    <name type="scientific">Paracoccus maritimus</name>
    <dbReference type="NCBI Taxonomy" id="2933292"/>
    <lineage>
        <taxon>Bacteria</taxon>
        <taxon>Pseudomonadati</taxon>
        <taxon>Pseudomonadota</taxon>
        <taxon>Alphaproteobacteria</taxon>
        <taxon>Rhodobacterales</taxon>
        <taxon>Paracoccaceae</taxon>
        <taxon>Paracoccus</taxon>
    </lineage>
</organism>
<dbReference type="Gene3D" id="1.10.287.470">
    <property type="entry name" value="Helix hairpin bin"/>
    <property type="match status" value="1"/>
</dbReference>
<accession>A0ABT2K9Y5</accession>
<dbReference type="InterPro" id="IPR006143">
    <property type="entry name" value="RND_pump_MFP"/>
</dbReference>
<dbReference type="RefSeq" id="WP_260277226.1">
    <property type="nucleotide sequence ID" value="NZ_JANAVZ010000005.1"/>
</dbReference>
<keyword evidence="2" id="KW-0175">Coiled coil</keyword>
<evidence type="ECO:0000256" key="4">
    <source>
        <dbReference type="SAM" id="SignalP"/>
    </source>
</evidence>
<dbReference type="Gene3D" id="2.40.30.170">
    <property type="match status" value="1"/>
</dbReference>
<comment type="caution">
    <text evidence="6">The sequence shown here is derived from an EMBL/GenBank/DDBJ whole genome shotgun (WGS) entry which is preliminary data.</text>
</comment>
<feature type="chain" id="PRO_5047175709" evidence="4">
    <location>
        <begin position="21"/>
        <end position="409"/>
    </location>
</feature>
<evidence type="ECO:0000259" key="5">
    <source>
        <dbReference type="Pfam" id="PF25989"/>
    </source>
</evidence>
<evidence type="ECO:0000313" key="6">
    <source>
        <dbReference type="EMBL" id="MCT4333348.1"/>
    </source>
</evidence>
<feature type="domain" description="YknX-like C-terminal permuted SH3-like" evidence="5">
    <location>
        <begin position="312"/>
        <end position="378"/>
    </location>
</feature>
<evidence type="ECO:0000256" key="2">
    <source>
        <dbReference type="SAM" id="Coils"/>
    </source>
</evidence>
<feature type="region of interest" description="Disordered" evidence="3">
    <location>
        <begin position="375"/>
        <end position="409"/>
    </location>
</feature>
<evidence type="ECO:0000256" key="3">
    <source>
        <dbReference type="SAM" id="MobiDB-lite"/>
    </source>
</evidence>
<feature type="signal peptide" evidence="4">
    <location>
        <begin position="1"/>
        <end position="20"/>
    </location>
</feature>
<evidence type="ECO:0000256" key="1">
    <source>
        <dbReference type="ARBA" id="ARBA00009477"/>
    </source>
</evidence>
<reference evidence="6 7" key="1">
    <citation type="submission" date="2022-04" db="EMBL/GenBank/DDBJ databases">
        <title>Paracoccus sp. YLB-12 draft genome sequence.</title>
        <authorList>
            <person name="Yu L."/>
        </authorList>
    </citation>
    <scope>NUCLEOTIDE SEQUENCE [LARGE SCALE GENOMIC DNA]</scope>
    <source>
        <strain evidence="6 7">YLB-12</strain>
    </source>
</reference>
<gene>
    <name evidence="6" type="ORF">MU516_10790</name>
</gene>
<proteinExistence type="inferred from homology"/>
<protein>
    <submittedName>
        <fullName evidence="6">Efflux RND transporter periplasmic adaptor subunit</fullName>
    </submittedName>
</protein>
<name>A0ABT2K9Y5_9RHOB</name>
<sequence length="409" mass="42152">MRNILFTLLAVAAMAGSALSQESDEAVQRSIPTVTVASAVTTEMQARVPVSGTLVARQQVQVYPRVSGYEITEILAEAGDTVEKGQVLARLATDTLSAQLAQAEAEYQRAEAGVSQARSNIDSAEASLTQARTSLERAQRLRQGGNASQAALDQAVAAEANARASAASAGDGLALAQAALAQAEAARRIARLNLDRAEIAAPVAGLVVGRNAELGALSGGSAEPLFMMIANGSVEMEAEVIETALRSLSIGDPAEINVAGLGDIGGSVRLIPASVDPVTRLGLMRVSLEPHPGLRTGLFASGWIITARRDAVAVPATAVLSDAGGQRVQVVRDGVVETRQVRAGLLWDGKREILSGLRDGEQVIARSGAFFRNGDQVSAVPAESSDGQPEPASESASLADPAAEGGRQP</sequence>
<feature type="coiled-coil region" evidence="2">
    <location>
        <begin position="93"/>
        <end position="141"/>
    </location>
</feature>
<comment type="similarity">
    <text evidence="1">Belongs to the membrane fusion protein (MFP) (TC 8.A.1) family.</text>
</comment>
<dbReference type="PANTHER" id="PTHR30469">
    <property type="entry name" value="MULTIDRUG RESISTANCE PROTEIN MDTA"/>
    <property type="match status" value="1"/>
</dbReference>
<evidence type="ECO:0000313" key="7">
    <source>
        <dbReference type="Proteomes" id="UP001320702"/>
    </source>
</evidence>
<dbReference type="Gene3D" id="2.40.50.100">
    <property type="match status" value="1"/>
</dbReference>
<keyword evidence="4" id="KW-0732">Signal</keyword>
<dbReference type="Proteomes" id="UP001320702">
    <property type="component" value="Unassembled WGS sequence"/>
</dbReference>
<dbReference type="EMBL" id="JANAVZ010000005">
    <property type="protein sequence ID" value="MCT4333348.1"/>
    <property type="molecule type" value="Genomic_DNA"/>
</dbReference>
<dbReference type="Gene3D" id="2.40.420.20">
    <property type="match status" value="1"/>
</dbReference>
<dbReference type="InterPro" id="IPR058637">
    <property type="entry name" value="YknX-like_C"/>
</dbReference>
<dbReference type="PANTHER" id="PTHR30469:SF15">
    <property type="entry name" value="HLYD FAMILY OF SECRETION PROTEINS"/>
    <property type="match status" value="1"/>
</dbReference>
<dbReference type="NCBIfam" id="TIGR01730">
    <property type="entry name" value="RND_mfp"/>
    <property type="match status" value="1"/>
</dbReference>
<dbReference type="Pfam" id="PF25989">
    <property type="entry name" value="YknX_C"/>
    <property type="match status" value="1"/>
</dbReference>